<keyword evidence="2" id="KW-1185">Reference proteome</keyword>
<dbReference type="Proteomes" id="UP000789375">
    <property type="component" value="Unassembled WGS sequence"/>
</dbReference>
<organism evidence="1 2">
    <name type="scientific">Funneliformis mosseae</name>
    <name type="common">Endomycorrhizal fungus</name>
    <name type="synonym">Glomus mosseae</name>
    <dbReference type="NCBI Taxonomy" id="27381"/>
    <lineage>
        <taxon>Eukaryota</taxon>
        <taxon>Fungi</taxon>
        <taxon>Fungi incertae sedis</taxon>
        <taxon>Mucoromycota</taxon>
        <taxon>Glomeromycotina</taxon>
        <taxon>Glomeromycetes</taxon>
        <taxon>Glomerales</taxon>
        <taxon>Glomeraceae</taxon>
        <taxon>Funneliformis</taxon>
    </lineage>
</organism>
<dbReference type="EMBL" id="CAJVPP010003115">
    <property type="protein sequence ID" value="CAG8620949.1"/>
    <property type="molecule type" value="Genomic_DNA"/>
</dbReference>
<protein>
    <submittedName>
        <fullName evidence="1">81_t:CDS:1</fullName>
    </submittedName>
</protein>
<sequence length="63" mass="7538">MQDYDKVFKRIKRAVENADKCENRLNNNCVRKRKRLSCLNDCTNRQNTTNLHVIDNHYLPDSD</sequence>
<accession>A0A9N9D028</accession>
<evidence type="ECO:0000313" key="2">
    <source>
        <dbReference type="Proteomes" id="UP000789375"/>
    </source>
</evidence>
<evidence type="ECO:0000313" key="1">
    <source>
        <dbReference type="EMBL" id="CAG8620949.1"/>
    </source>
</evidence>
<gene>
    <name evidence="1" type="ORF">FMOSSE_LOCUS9980</name>
</gene>
<reference evidence="1" key="1">
    <citation type="submission" date="2021-06" db="EMBL/GenBank/DDBJ databases">
        <authorList>
            <person name="Kallberg Y."/>
            <person name="Tangrot J."/>
            <person name="Rosling A."/>
        </authorList>
    </citation>
    <scope>NUCLEOTIDE SEQUENCE</scope>
    <source>
        <strain evidence="1">87-6 pot B 2015</strain>
    </source>
</reference>
<name>A0A9N9D028_FUNMO</name>
<proteinExistence type="predicted"/>
<dbReference type="AlphaFoldDB" id="A0A9N9D028"/>
<comment type="caution">
    <text evidence="1">The sequence shown here is derived from an EMBL/GenBank/DDBJ whole genome shotgun (WGS) entry which is preliminary data.</text>
</comment>